<dbReference type="Gene3D" id="1.10.10.10">
    <property type="entry name" value="Winged helix-like DNA-binding domain superfamily/Winged helix DNA-binding domain"/>
    <property type="match status" value="1"/>
</dbReference>
<proteinExistence type="predicted"/>
<dbReference type="SUPFAM" id="SSF46785">
    <property type="entry name" value="Winged helix' DNA-binding domain"/>
    <property type="match status" value="1"/>
</dbReference>
<dbReference type="CDD" id="cd00090">
    <property type="entry name" value="HTH_ARSR"/>
    <property type="match status" value="1"/>
</dbReference>
<dbReference type="EMBL" id="CP032152">
    <property type="protein sequence ID" value="AXY68135.1"/>
    <property type="molecule type" value="Genomic_DNA"/>
</dbReference>
<dbReference type="KEGG" id="tsq:D3A95_08575"/>
<dbReference type="Pfam" id="PF13412">
    <property type="entry name" value="HTH_24"/>
    <property type="match status" value="1"/>
</dbReference>
<gene>
    <name evidence="1" type="primary">sufR</name>
    <name evidence="1" type="ORF">D3A95_08575</name>
</gene>
<reference evidence="2" key="1">
    <citation type="submission" date="2018-09" db="EMBL/GenBank/DDBJ databases">
        <title>Complete genome sequence of thermophilic cyanobacteria strain Thermosynechococcus elongatus PKUAC-SCTE542.</title>
        <authorList>
            <person name="Liang Y."/>
            <person name="Tang J."/>
            <person name="Daroch M."/>
        </authorList>
    </citation>
    <scope>NUCLEOTIDE SEQUENCE [LARGE SCALE GENOMIC DNA]</scope>
    <source>
        <strain evidence="2">E542</strain>
    </source>
</reference>
<dbReference type="InterPro" id="IPR036388">
    <property type="entry name" value="WH-like_DNA-bd_sf"/>
</dbReference>
<dbReference type="PANTHER" id="PTHR38600:SF2">
    <property type="entry name" value="SLL0088 PROTEIN"/>
    <property type="match status" value="1"/>
</dbReference>
<accession>A0A3B7MEW6</accession>
<dbReference type="InterPro" id="IPR011991">
    <property type="entry name" value="ArsR-like_HTH"/>
</dbReference>
<keyword evidence="2" id="KW-1185">Reference proteome</keyword>
<dbReference type="AlphaFoldDB" id="A0A3B7MEW6"/>
<evidence type="ECO:0000313" key="2">
    <source>
        <dbReference type="Proteomes" id="UP000261812"/>
    </source>
</evidence>
<sequence>MTLTSDTKQDILHCLLRDGHLSAQELAAQLAISPQAVRRHLKDLEAEQLVTYEVLSGTVGRPQYRYTISEAGREELRQLQLRQQPSQTKGFAVELLESVAATLGPEQMQDVLQAAWQRKALAYREQMGNGTLAERLARLVTLRRQEGYMAEFYPVNDPQGAYLFTEYNCAISAVAQSFPTVCHHELEMFAIALGDCAVERTHWLVDGEHRCGYLIRPLT</sequence>
<evidence type="ECO:0000313" key="1">
    <source>
        <dbReference type="EMBL" id="AXY68135.1"/>
    </source>
</evidence>
<name>A0A3B7MEW6_9CYAN</name>
<dbReference type="InterPro" id="IPR014075">
    <property type="entry name" value="SUF_FeS_clus_asmb_SufR_cyano"/>
</dbReference>
<dbReference type="PANTHER" id="PTHR38600">
    <property type="entry name" value="TRANSCRIPTIONAL REGULATORY PROTEIN"/>
    <property type="match status" value="1"/>
</dbReference>
<organism evidence="1 2">
    <name type="scientific">Thermosynechococcus sichuanensis E542</name>
    <dbReference type="NCBI Taxonomy" id="2016101"/>
    <lineage>
        <taxon>Bacteria</taxon>
        <taxon>Bacillati</taxon>
        <taxon>Cyanobacteriota</taxon>
        <taxon>Cyanophyceae</taxon>
        <taxon>Acaryochloridales</taxon>
        <taxon>Thermosynechococcaceae</taxon>
        <taxon>Thermosynechococcus</taxon>
        <taxon>Thermosynechococcus sichuanensis</taxon>
    </lineage>
</organism>
<dbReference type="Proteomes" id="UP000261812">
    <property type="component" value="Chromosome"/>
</dbReference>
<protein>
    <submittedName>
        <fullName evidence="1">Iron-sulfur cluster biosynthesis transcriptional regulator SufR</fullName>
    </submittedName>
</protein>
<dbReference type="InterPro" id="IPR036390">
    <property type="entry name" value="WH_DNA-bd_sf"/>
</dbReference>
<dbReference type="NCBIfam" id="TIGR02702">
    <property type="entry name" value="SufR_cyano"/>
    <property type="match status" value="1"/>
</dbReference>
<dbReference type="RefSeq" id="WP_181494628.1">
    <property type="nucleotide sequence ID" value="NZ_CP032152.1"/>
</dbReference>